<reference evidence="2 3" key="1">
    <citation type="submission" date="2023-11" db="EMBL/GenBank/DDBJ databases">
        <title>Peredibacter starrii A3.12.</title>
        <authorList>
            <person name="Mitchell R.J."/>
        </authorList>
    </citation>
    <scope>NUCLEOTIDE SEQUENCE [LARGE SCALE GENOMIC DNA]</scope>
    <source>
        <strain evidence="2 3">A3.12</strain>
    </source>
</reference>
<evidence type="ECO:0000313" key="2">
    <source>
        <dbReference type="EMBL" id="WPU64483.1"/>
    </source>
</evidence>
<dbReference type="EMBL" id="CP139487">
    <property type="protein sequence ID" value="WPU64483.1"/>
    <property type="molecule type" value="Genomic_DNA"/>
</dbReference>
<accession>A0AAX4HMH5</accession>
<proteinExistence type="predicted"/>
<dbReference type="PROSITE" id="PS51257">
    <property type="entry name" value="PROKAR_LIPOPROTEIN"/>
    <property type="match status" value="1"/>
</dbReference>
<dbReference type="AlphaFoldDB" id="A0AAX4HMH5"/>
<keyword evidence="3" id="KW-1185">Reference proteome</keyword>
<feature type="chain" id="PRO_5043915203" description="VWFA domain-containing protein" evidence="1">
    <location>
        <begin position="21"/>
        <end position="482"/>
    </location>
</feature>
<gene>
    <name evidence="2" type="ORF">SOO65_17450</name>
</gene>
<evidence type="ECO:0000256" key="1">
    <source>
        <dbReference type="SAM" id="SignalP"/>
    </source>
</evidence>
<protein>
    <recommendedName>
        <fullName evidence="4">VWFA domain-containing protein</fullName>
    </recommendedName>
</protein>
<keyword evidence="1" id="KW-0732">Signal</keyword>
<evidence type="ECO:0000313" key="3">
    <source>
        <dbReference type="Proteomes" id="UP001324634"/>
    </source>
</evidence>
<dbReference type="Proteomes" id="UP001324634">
    <property type="component" value="Chromosome"/>
</dbReference>
<organism evidence="2 3">
    <name type="scientific">Peredibacter starrii</name>
    <dbReference type="NCBI Taxonomy" id="28202"/>
    <lineage>
        <taxon>Bacteria</taxon>
        <taxon>Pseudomonadati</taxon>
        <taxon>Bdellovibrionota</taxon>
        <taxon>Bacteriovoracia</taxon>
        <taxon>Bacteriovoracales</taxon>
        <taxon>Bacteriovoracaceae</taxon>
        <taxon>Peredibacter</taxon>
    </lineage>
</organism>
<dbReference type="KEGG" id="psti:SOO65_17450"/>
<feature type="signal peptide" evidence="1">
    <location>
        <begin position="1"/>
        <end position="20"/>
    </location>
</feature>
<dbReference type="RefSeq" id="WP_321393368.1">
    <property type="nucleotide sequence ID" value="NZ_CP139487.1"/>
</dbReference>
<evidence type="ECO:0008006" key="4">
    <source>
        <dbReference type="Google" id="ProtNLM"/>
    </source>
</evidence>
<name>A0AAX4HMH5_9BACT</name>
<sequence length="482" mass="53731">MKIKWSAFFSILALATFVGCGSEQFGTTPQSSTSNPDAVKEYQQYSCSDFTLVKPKVDIIYMLDNTQSYYYSSTDIKNAVNGTLNSISSQFDYRIITTTLVNPSHDLINTYQNYNSSDDNSDFRVLTNSETALPSSVASKKVISTSELTSFYNVLDVAHVERGLWRLKKFMDRHIQTGLLRQGAYQLVVIVSNKFDTEVEAINSSSANYPIESAFTTRFNQLNAIKTQLQAPEFRLFSVTAKTSGCKEGWWASTYSYTRMSQAFNSDDSFDLCSGNISSVFSSVNNSIKQVEIPHTYRFWPVKFVPNDTTSANFVNFEVRKVSANGTSTLIPASDYTKFDNGQSAPDKNILTTNYPNPVQIVKNVRHFIEFKSGAEVTYPDCVLVKSTSRTEYFGYIKLDRAPQVGTIYVTINGRVIPQSATNGWTYLGNTTVQNTKVETSDPNDSISPATPATGFILQLNGESNYYKSGDNVQVNFIPSSI</sequence>